<name>A0ABY6CZI8_9BACT</name>
<protein>
    <submittedName>
        <fullName evidence="2">Uncharacterized protein</fullName>
    </submittedName>
</protein>
<evidence type="ECO:0000256" key="1">
    <source>
        <dbReference type="SAM" id="SignalP"/>
    </source>
</evidence>
<dbReference type="RefSeq" id="WP_263051079.1">
    <property type="nucleotide sequence ID" value="NZ_CP106735.1"/>
</dbReference>
<evidence type="ECO:0000313" key="3">
    <source>
        <dbReference type="Proteomes" id="UP001062165"/>
    </source>
</evidence>
<evidence type="ECO:0000313" key="2">
    <source>
        <dbReference type="EMBL" id="UXX79336.1"/>
    </source>
</evidence>
<feature type="signal peptide" evidence="1">
    <location>
        <begin position="1"/>
        <end position="22"/>
    </location>
</feature>
<accession>A0ABY6CZI8</accession>
<keyword evidence="3" id="KW-1185">Reference proteome</keyword>
<gene>
    <name evidence="2" type="ORF">N7E81_18445</name>
</gene>
<sequence>MKNTKTFLLAVLGLSLAVPLAAQDMKLSKGTLTTPLPYFDDYEQGYVVLRDGNKIEGTVSIKQYEKQNKMDVTDASGTKYKFNVRSLKEWGLSINIPENKSPLSYYDWKNDKRKQNSEPERGFVQLNSGETLEGKILIEGESSDSPLAGNNFFAIESLTFVDESGIEKEYLRKDIKAFGRILPWDLAPKHLIMSGSAEIMGKTKTKKTPGFVITNEGERIEGDIQLVVKNSMKVDSKIKSDLIDEIYIDVDGSTQKLGLDDIYAYGLTDLTINKITNNQDIKYTIEEMNFHPGTLKTKDGNTKKGYLAYFPTPGNYYGVYFAENLNAQVDIVPFSEIADATQEISLIEAFSGYGMDMPTSKNTNTNGYIVDLSGRKYNGTISLVNDNDWWAKSINFVDEDNNKISYGGNEAQPITYFVLDGTMYVQNKDVFVKTEGTQSPLTLLNNPYVDNSNKLGNMAMGMVADQVASNIGDAVASQTVAFQMSTGIDLSKLDDNGNNGLSTAYNIGNAATSGLSFLANQAINGTGKEPKLAKKGKDYNVFNSVTGELSHADGTNWEYLLEGCLVYLKAGKNEQKEIKDYDDVKMQSYLNTCYK</sequence>
<dbReference type="EMBL" id="CP106735">
    <property type="protein sequence ID" value="UXX79336.1"/>
    <property type="molecule type" value="Genomic_DNA"/>
</dbReference>
<feature type="chain" id="PRO_5045740063" evidence="1">
    <location>
        <begin position="23"/>
        <end position="595"/>
    </location>
</feature>
<organism evidence="2 3">
    <name type="scientific">Reichenbachiella carrageenanivorans</name>
    <dbReference type="NCBI Taxonomy" id="2979869"/>
    <lineage>
        <taxon>Bacteria</taxon>
        <taxon>Pseudomonadati</taxon>
        <taxon>Bacteroidota</taxon>
        <taxon>Cytophagia</taxon>
        <taxon>Cytophagales</taxon>
        <taxon>Reichenbachiellaceae</taxon>
        <taxon>Reichenbachiella</taxon>
    </lineage>
</organism>
<proteinExistence type="predicted"/>
<dbReference type="Proteomes" id="UP001062165">
    <property type="component" value="Chromosome"/>
</dbReference>
<reference evidence="2" key="1">
    <citation type="submission" date="2022-10" db="EMBL/GenBank/DDBJ databases">
        <title>Comparative genomics and taxonomic characterization of three novel marine species of genus Reichenbachiella exhibiting antioxidant and polysaccharide degradation activities.</title>
        <authorList>
            <person name="Muhammad N."/>
            <person name="Lee Y.-J."/>
            <person name="Ko J."/>
            <person name="Kim S.-G."/>
        </authorList>
    </citation>
    <scope>NUCLEOTIDE SEQUENCE</scope>
    <source>
        <strain evidence="2">Wsw4-B4</strain>
    </source>
</reference>
<keyword evidence="1" id="KW-0732">Signal</keyword>